<evidence type="ECO:0000256" key="1">
    <source>
        <dbReference type="ARBA" id="ARBA00008812"/>
    </source>
</evidence>
<evidence type="ECO:0000313" key="3">
    <source>
        <dbReference type="EMBL" id="PBB05762.1"/>
    </source>
</evidence>
<dbReference type="PANTHER" id="PTHR34406:SF1">
    <property type="entry name" value="PROTEIN YCEI"/>
    <property type="match status" value="1"/>
</dbReference>
<accession>A0ABX4HSB7</accession>
<feature type="domain" description="Lipid/polyisoprenoid-binding YceI-like" evidence="2">
    <location>
        <begin position="3"/>
        <end position="173"/>
    </location>
</feature>
<dbReference type="InterPro" id="IPR007372">
    <property type="entry name" value="Lipid/polyisoprenoid-bd_YceI"/>
</dbReference>
<dbReference type="SMART" id="SM00867">
    <property type="entry name" value="YceI"/>
    <property type="match status" value="1"/>
</dbReference>
<comment type="similarity">
    <text evidence="1">Belongs to the UPF0312 family.</text>
</comment>
<dbReference type="SUPFAM" id="SSF101874">
    <property type="entry name" value="YceI-like"/>
    <property type="match status" value="1"/>
</dbReference>
<name>A0ABX4HSB7_9BACI</name>
<dbReference type="Proteomes" id="UP000217561">
    <property type="component" value="Unassembled WGS sequence"/>
</dbReference>
<proteinExistence type="inferred from homology"/>
<dbReference type="RefSeq" id="WP_095821991.1">
    <property type="nucleotide sequence ID" value="NZ_NSGH01000009.1"/>
</dbReference>
<gene>
    <name evidence="3" type="ORF">CKW00_07105</name>
</gene>
<sequence>MTSIALDKVHSSLDFQIKHMMVSKAKGTFQNFDVEFEGSIEDLENASVKVVIPVESIDTGQKDRDNHLKNGDFFEAENHPNLEFVSKKIEKISDDEYKFTGDFTMKGVTNEETFTVEYNGTSKSPMDGSTVAGFDVEGKINREAYGVAFNAPLETGGVMLGRDVKFTGNFEFIVE</sequence>
<reference evidence="3 4" key="1">
    <citation type="submission" date="2017-08" db="EMBL/GenBank/DDBJ databases">
        <title>Salimicrobium alkalisoli sp. nov., isolated from saline alkaline soil.</title>
        <authorList>
            <person name="Zhang G."/>
            <person name="Xiong Q."/>
        </authorList>
    </citation>
    <scope>NUCLEOTIDE SEQUENCE [LARGE SCALE GENOMIC DNA]</scope>
    <source>
        <strain evidence="3 4">WN024</strain>
    </source>
</reference>
<evidence type="ECO:0000313" key="4">
    <source>
        <dbReference type="Proteomes" id="UP000217561"/>
    </source>
</evidence>
<dbReference type="EMBL" id="NSGH01000009">
    <property type="protein sequence ID" value="PBB05762.1"/>
    <property type="molecule type" value="Genomic_DNA"/>
</dbReference>
<comment type="caution">
    <text evidence="3">The sequence shown here is derived from an EMBL/GenBank/DDBJ whole genome shotgun (WGS) entry which is preliminary data.</text>
</comment>
<dbReference type="Pfam" id="PF04264">
    <property type="entry name" value="YceI"/>
    <property type="match status" value="1"/>
</dbReference>
<keyword evidence="4" id="KW-1185">Reference proteome</keyword>
<dbReference type="InterPro" id="IPR036761">
    <property type="entry name" value="TTHA0802/YceI-like_sf"/>
</dbReference>
<evidence type="ECO:0000259" key="2">
    <source>
        <dbReference type="SMART" id="SM00867"/>
    </source>
</evidence>
<organism evidence="3 4">
    <name type="scientific">Salimicrobium humidisoli</name>
    <dbReference type="NCBI Taxonomy" id="2029857"/>
    <lineage>
        <taxon>Bacteria</taxon>
        <taxon>Bacillati</taxon>
        <taxon>Bacillota</taxon>
        <taxon>Bacilli</taxon>
        <taxon>Bacillales</taxon>
        <taxon>Bacillaceae</taxon>
        <taxon>Salimicrobium</taxon>
    </lineage>
</organism>
<protein>
    <recommendedName>
        <fullName evidence="2">Lipid/polyisoprenoid-binding YceI-like domain-containing protein</fullName>
    </recommendedName>
</protein>
<dbReference type="Gene3D" id="2.40.128.110">
    <property type="entry name" value="Lipid/polyisoprenoid-binding, YceI-like"/>
    <property type="match status" value="1"/>
</dbReference>
<dbReference type="PANTHER" id="PTHR34406">
    <property type="entry name" value="PROTEIN YCEI"/>
    <property type="match status" value="1"/>
</dbReference>